<dbReference type="EMBL" id="MUGY01000004">
    <property type="protein sequence ID" value="OXA96632.1"/>
    <property type="molecule type" value="Genomic_DNA"/>
</dbReference>
<dbReference type="Proteomes" id="UP000198424">
    <property type="component" value="Unassembled WGS sequence"/>
</dbReference>
<organism evidence="1 3">
    <name type="scientific">Flavobacterium hydatis</name>
    <name type="common">Cytophaga aquatilis</name>
    <dbReference type="NCBI Taxonomy" id="991"/>
    <lineage>
        <taxon>Bacteria</taxon>
        <taxon>Pseudomonadati</taxon>
        <taxon>Bacteroidota</taxon>
        <taxon>Flavobacteriia</taxon>
        <taxon>Flavobacteriales</taxon>
        <taxon>Flavobacteriaceae</taxon>
        <taxon>Flavobacterium</taxon>
    </lineage>
</organism>
<evidence type="ECO:0000313" key="1">
    <source>
        <dbReference type="EMBL" id="KFF16351.1"/>
    </source>
</evidence>
<protein>
    <submittedName>
        <fullName evidence="1">Uncharacterized protein</fullName>
    </submittedName>
</protein>
<reference evidence="1 3" key="1">
    <citation type="submission" date="2014-07" db="EMBL/GenBank/DDBJ databases">
        <title>Genome of Flavobacterium hydatis DSM 2063.</title>
        <authorList>
            <person name="Pipes S.E."/>
            <person name="Stropko S.J."/>
            <person name="Newman J.D."/>
        </authorList>
    </citation>
    <scope>NUCLEOTIDE SEQUENCE [LARGE SCALE GENOMIC DNA]</scope>
    <source>
        <strain evidence="1 3">DSM 2063</strain>
    </source>
</reference>
<dbReference type="AlphaFoldDB" id="A0A086AI37"/>
<name>A0A086AI37_FLAHY</name>
<sequence length="62" mass="6294">MLKNILSLKGAQKLTQKEQKGINGGVTEVCAKALAAGYAILKGSAPCPPQYPLAGGGCCFAD</sequence>
<dbReference type="EMBL" id="JPRM01000015">
    <property type="protein sequence ID" value="KFF16351.1"/>
    <property type="molecule type" value="Genomic_DNA"/>
</dbReference>
<keyword evidence="4" id="KW-1185">Reference proteome</keyword>
<dbReference type="RefSeq" id="WP_035621994.1">
    <property type="nucleotide sequence ID" value="NZ_JBEWQG010000001.1"/>
</dbReference>
<dbReference type="Proteomes" id="UP000028712">
    <property type="component" value="Unassembled WGS sequence"/>
</dbReference>
<evidence type="ECO:0000313" key="3">
    <source>
        <dbReference type="Proteomes" id="UP000028712"/>
    </source>
</evidence>
<comment type="caution">
    <text evidence="1">The sequence shown here is derived from an EMBL/GenBank/DDBJ whole genome shotgun (WGS) entry which is preliminary data.</text>
</comment>
<evidence type="ECO:0000313" key="4">
    <source>
        <dbReference type="Proteomes" id="UP000198424"/>
    </source>
</evidence>
<proteinExistence type="predicted"/>
<reference evidence="2 4" key="2">
    <citation type="submission" date="2016-11" db="EMBL/GenBank/DDBJ databases">
        <title>Whole genomes of Flavobacteriaceae.</title>
        <authorList>
            <person name="Stine C."/>
            <person name="Li C."/>
            <person name="Tadesse D."/>
        </authorList>
    </citation>
    <scope>NUCLEOTIDE SEQUENCE [LARGE SCALE GENOMIC DNA]</scope>
    <source>
        <strain evidence="2 4">ATCC 29551</strain>
    </source>
</reference>
<dbReference type="OrthoDB" id="1164322at2"/>
<gene>
    <name evidence="2" type="ORF">B0A62_05055</name>
    <name evidence="1" type="ORF">IW20_11410</name>
</gene>
<accession>A0A086AI37</accession>
<evidence type="ECO:0000313" key="2">
    <source>
        <dbReference type="EMBL" id="OXA96632.1"/>
    </source>
</evidence>